<dbReference type="Pfam" id="PF18758">
    <property type="entry name" value="KDZ"/>
    <property type="match status" value="1"/>
</dbReference>
<dbReference type="OrthoDB" id="8872203at2759"/>
<protein>
    <submittedName>
        <fullName evidence="2">Uncharacterized protein</fullName>
    </submittedName>
</protein>
<dbReference type="InterPro" id="IPR040521">
    <property type="entry name" value="KDZ"/>
</dbReference>
<name>A0A6I9N327_9TELE</name>
<dbReference type="KEGG" id="ncc:104945888"/>
<evidence type="ECO:0000313" key="2">
    <source>
        <dbReference type="RefSeq" id="XP_010769918.1"/>
    </source>
</evidence>
<dbReference type="Proteomes" id="UP000504611">
    <property type="component" value="Unplaced"/>
</dbReference>
<accession>A0A6I9N327</accession>
<evidence type="ECO:0000313" key="1">
    <source>
        <dbReference type="Proteomes" id="UP000504611"/>
    </source>
</evidence>
<sequence length="476" mass="53960">MQAQTLFHQDLFHSFEAMKTAAPGMSRQAFTAMLDQRTKQFGRTGKVNADAFQRSFLQYVYCTFEENKTSGSEEPGFFDGVFLAQDSEVSTFVEDVRGAVKSTAGKAMCGESHWTAARETSKRANKLDEEGVEIAVCRHGFLLKEEKSYPMFLQKEFQSASLLAMDVTCRYVPYLDKVSEALPHLQPLKEMRHCLSVMHAKAHNTKCEIIWNARNQEGAGTTLGEEVEQVNSFLSRCGLTTKYMAKSARTGMLTVHAMGWNHRKENGLHIAMSSRFKKTAEKTEAVTESLKKMQDQLNCSDDMLELWVDDVKQWASKGSASASPADAGCLQISIEALFVSICQKKHYLYRQNDRNKRRQKIVQKVAQEKKRLLEDIHKYNQQPDGDPIDTNTVVEKLSTKSAESMIWPWQEPNRDGVDILTKKGLFDQKMLLSRLTEEKQILVKEMMQHCPYLKDSVSKIQTLMASVSLITQTGSK</sequence>
<dbReference type="GeneID" id="104945888"/>
<organism evidence="1 2">
    <name type="scientific">Notothenia coriiceps</name>
    <name type="common">black rockcod</name>
    <dbReference type="NCBI Taxonomy" id="8208"/>
    <lineage>
        <taxon>Eukaryota</taxon>
        <taxon>Metazoa</taxon>
        <taxon>Chordata</taxon>
        <taxon>Craniata</taxon>
        <taxon>Vertebrata</taxon>
        <taxon>Euteleostomi</taxon>
        <taxon>Actinopterygii</taxon>
        <taxon>Neopterygii</taxon>
        <taxon>Teleostei</taxon>
        <taxon>Neoteleostei</taxon>
        <taxon>Acanthomorphata</taxon>
        <taxon>Eupercaria</taxon>
        <taxon>Perciformes</taxon>
        <taxon>Notothenioidei</taxon>
        <taxon>Nototheniidae</taxon>
        <taxon>Notothenia</taxon>
    </lineage>
</organism>
<dbReference type="PANTHER" id="PTHR33104:SF2">
    <property type="entry name" value="CXC3 LIKE CYSTEINE CLUSTER DOMAIN-CONTAINING PROTEIN"/>
    <property type="match status" value="1"/>
</dbReference>
<reference evidence="2" key="1">
    <citation type="submission" date="2025-08" db="UniProtKB">
        <authorList>
            <consortium name="RefSeq"/>
        </authorList>
    </citation>
    <scope>IDENTIFICATION</scope>
    <source>
        <tissue evidence="2">Muscle</tissue>
    </source>
</reference>
<proteinExistence type="predicted"/>
<keyword evidence="1" id="KW-1185">Reference proteome</keyword>
<dbReference type="RefSeq" id="XP_010769918.1">
    <property type="nucleotide sequence ID" value="XM_010771616.1"/>
</dbReference>
<dbReference type="AlphaFoldDB" id="A0A6I9N327"/>
<dbReference type="PANTHER" id="PTHR33104">
    <property type="entry name" value="SI:DKEY-29D5.2"/>
    <property type="match status" value="1"/>
</dbReference>
<gene>
    <name evidence="2" type="primary">LOC104945888</name>
</gene>